<proteinExistence type="predicted"/>
<reference evidence="1" key="1">
    <citation type="journal article" date="2013" name="Nature">
        <title>Draft genome of the wheat A-genome progenitor Triticum urartu.</title>
        <authorList>
            <person name="Ling H.Q."/>
            <person name="Zhao S."/>
            <person name="Liu D."/>
            <person name="Wang J."/>
            <person name="Sun H."/>
            <person name="Zhang C."/>
            <person name="Fan H."/>
            <person name="Li D."/>
            <person name="Dong L."/>
            <person name="Tao Y."/>
            <person name="Gao C."/>
            <person name="Wu H."/>
            <person name="Li Y."/>
            <person name="Cui Y."/>
            <person name="Guo X."/>
            <person name="Zheng S."/>
            <person name="Wang B."/>
            <person name="Yu K."/>
            <person name="Liang Q."/>
            <person name="Yang W."/>
            <person name="Lou X."/>
            <person name="Chen J."/>
            <person name="Feng M."/>
            <person name="Jian J."/>
            <person name="Zhang X."/>
            <person name="Luo G."/>
            <person name="Jiang Y."/>
            <person name="Liu J."/>
            <person name="Wang Z."/>
            <person name="Sha Y."/>
            <person name="Zhang B."/>
            <person name="Wu H."/>
            <person name="Tang D."/>
            <person name="Shen Q."/>
            <person name="Xue P."/>
            <person name="Zou S."/>
            <person name="Wang X."/>
            <person name="Liu X."/>
            <person name="Wang F."/>
            <person name="Yang Y."/>
            <person name="An X."/>
            <person name="Dong Z."/>
            <person name="Zhang K."/>
            <person name="Zhang X."/>
            <person name="Luo M.C."/>
            <person name="Dvorak J."/>
            <person name="Tong Y."/>
            <person name="Wang J."/>
            <person name="Yang H."/>
            <person name="Li Z."/>
            <person name="Wang D."/>
            <person name="Zhang A."/>
            <person name="Wang J."/>
        </authorList>
    </citation>
    <scope>NUCLEOTIDE SEQUENCE</scope>
</reference>
<protein>
    <submittedName>
        <fullName evidence="1">Uncharacterized protein</fullName>
    </submittedName>
</protein>
<sequence length="794" mass="87464">MAFSDISDPGTLEALACRKALNLALDLSVEHIIIACDNKTMVADINNGTEGPYSAIIKEIRAKARSFRSLIRELEPNIWYQSPLTTLPNSSKFLPHFFPTTTTMNSELKAYLDKLHAETRAQYAEIHKQLHLQEALLTKPSTGARPPPLTRSAVAAFDGGISIDTIPEVVTDAFSATTHAQEAPAVTHDAAPICIATAPVTCSTECSTQVDAIVRFNEAHEAATTIRLGPLVDLVHQEVEQLAPVQATASIRTGTPSTVEVVPPVAAITDVDPKASVQERDDSPLPSINTLTPAATEMDHIMVLIVSSSLTALAPTKCSTEYAVHVGDWVKPLFALSMFYATYAPSSLTHLDHLEPLRHPSQIAQAEYGTHLVDKSKNWGLSPLWQGIEQPWPPPSRVRIGYMGHLFRPRPWPSLRYHSDACYPEERCSVSCCEMIPMEEAVSFQSVEILQHISDDPRLLLWSPTSAESLVKTVVQEILCNGILHIFSGNGRAVQGYDGTKLRPRPWPLFEINQETIQLKLQRTIFPAIASIQALFHMNTFTASVTILKIYSQMFQDWIAPLPGSKSASSCHFEQFWDPSTGNSTLSLWISDSLEEIAHCREMLSGGLNSVDSMAFSYDYKQVPFQAGRGVIVVIAVFTQGSVDHEYYSCFDHDSTGTVYAIGTFFDRVSTGRDFYAQLAEVYPNFGYHHNPDQVKEHQLQWDPGGSQRHRLGVKPSLKEGGMLGAHVAHTHTWWASHVPGPATATGYKYTKGEQQPMIQVGSGKRQRRLLSSPTSCSSPSSLLNSLVLELDSL</sequence>
<dbReference type="EMBL" id="KD107696">
    <property type="protein sequence ID" value="EMS60536.1"/>
    <property type="molecule type" value="Genomic_DNA"/>
</dbReference>
<dbReference type="AlphaFoldDB" id="M7ZLP3"/>
<dbReference type="GO" id="GO:0004523">
    <property type="term" value="F:RNA-DNA hybrid ribonuclease activity"/>
    <property type="evidence" value="ECO:0007669"/>
    <property type="project" value="InterPro"/>
</dbReference>
<dbReference type="GO" id="GO:0003676">
    <property type="term" value="F:nucleic acid binding"/>
    <property type="evidence" value="ECO:0007669"/>
    <property type="project" value="InterPro"/>
</dbReference>
<dbReference type="InterPro" id="IPR002156">
    <property type="entry name" value="RNaseH_domain"/>
</dbReference>
<gene>
    <name evidence="1" type="ORF">TRIUR3_31521</name>
</gene>
<dbReference type="Pfam" id="PF13456">
    <property type="entry name" value="RVT_3"/>
    <property type="match status" value="1"/>
</dbReference>
<organism evidence="1">
    <name type="scientific">Triticum urartu</name>
    <name type="common">Red wild einkorn</name>
    <name type="synonym">Crithodium urartu</name>
    <dbReference type="NCBI Taxonomy" id="4572"/>
    <lineage>
        <taxon>Eukaryota</taxon>
        <taxon>Viridiplantae</taxon>
        <taxon>Streptophyta</taxon>
        <taxon>Embryophyta</taxon>
        <taxon>Tracheophyta</taxon>
        <taxon>Spermatophyta</taxon>
        <taxon>Magnoliopsida</taxon>
        <taxon>Liliopsida</taxon>
        <taxon>Poales</taxon>
        <taxon>Poaceae</taxon>
        <taxon>BOP clade</taxon>
        <taxon>Pooideae</taxon>
        <taxon>Triticodae</taxon>
        <taxon>Triticeae</taxon>
        <taxon>Triticinae</taxon>
        <taxon>Triticum</taxon>
    </lineage>
</organism>
<accession>M7ZLP3</accession>
<name>M7ZLP3_TRIUA</name>
<evidence type="ECO:0000313" key="1">
    <source>
        <dbReference type="EMBL" id="EMS60536.1"/>
    </source>
</evidence>